<dbReference type="GO" id="GO:0006508">
    <property type="term" value="P:proteolysis"/>
    <property type="evidence" value="ECO:0007669"/>
    <property type="project" value="InterPro"/>
</dbReference>
<evidence type="ECO:0000259" key="10">
    <source>
        <dbReference type="PROSITE" id="PS50994"/>
    </source>
</evidence>
<evidence type="ECO:0000313" key="12">
    <source>
        <dbReference type="Proteomes" id="UP000791440"/>
    </source>
</evidence>
<reference evidence="11" key="1">
    <citation type="journal article" date="2016" name="Insect Biochem. Mol. Biol.">
        <title>Multifaceted biological insights from a draft genome sequence of the tobacco hornworm moth, Manduca sexta.</title>
        <authorList>
            <person name="Kanost M.R."/>
            <person name="Arrese E.L."/>
            <person name="Cao X."/>
            <person name="Chen Y.R."/>
            <person name="Chellapilla S."/>
            <person name="Goldsmith M.R."/>
            <person name="Grosse-Wilde E."/>
            <person name="Heckel D.G."/>
            <person name="Herndon N."/>
            <person name="Jiang H."/>
            <person name="Papanicolaou A."/>
            <person name="Qu J."/>
            <person name="Soulages J.L."/>
            <person name="Vogel H."/>
            <person name="Walters J."/>
            <person name="Waterhouse R.M."/>
            <person name="Ahn S.J."/>
            <person name="Almeida F.C."/>
            <person name="An C."/>
            <person name="Aqrawi P."/>
            <person name="Bretschneider A."/>
            <person name="Bryant W.B."/>
            <person name="Bucks S."/>
            <person name="Chao H."/>
            <person name="Chevignon G."/>
            <person name="Christen J.M."/>
            <person name="Clarke D.F."/>
            <person name="Dittmer N.T."/>
            <person name="Ferguson L.C.F."/>
            <person name="Garavelou S."/>
            <person name="Gordon K.H.J."/>
            <person name="Gunaratna R.T."/>
            <person name="Han Y."/>
            <person name="Hauser F."/>
            <person name="He Y."/>
            <person name="Heidel-Fischer H."/>
            <person name="Hirsh A."/>
            <person name="Hu Y."/>
            <person name="Jiang H."/>
            <person name="Kalra D."/>
            <person name="Klinner C."/>
            <person name="Konig C."/>
            <person name="Kovar C."/>
            <person name="Kroll A.R."/>
            <person name="Kuwar S.S."/>
            <person name="Lee S.L."/>
            <person name="Lehman R."/>
            <person name="Li K."/>
            <person name="Li Z."/>
            <person name="Liang H."/>
            <person name="Lovelace S."/>
            <person name="Lu Z."/>
            <person name="Mansfield J.H."/>
            <person name="McCulloch K.J."/>
            <person name="Mathew T."/>
            <person name="Morton B."/>
            <person name="Muzny D.M."/>
            <person name="Neunemann D."/>
            <person name="Ongeri F."/>
            <person name="Pauchet Y."/>
            <person name="Pu L.L."/>
            <person name="Pyrousis I."/>
            <person name="Rao X.J."/>
            <person name="Redding A."/>
            <person name="Roesel C."/>
            <person name="Sanchez-Gracia A."/>
            <person name="Schaack S."/>
            <person name="Shukla A."/>
            <person name="Tetreau G."/>
            <person name="Wang Y."/>
            <person name="Xiong G.H."/>
            <person name="Traut W."/>
            <person name="Walsh T.K."/>
            <person name="Worley K.C."/>
            <person name="Wu D."/>
            <person name="Wu W."/>
            <person name="Wu Y.Q."/>
            <person name="Zhang X."/>
            <person name="Zou Z."/>
            <person name="Zucker H."/>
            <person name="Briscoe A.D."/>
            <person name="Burmester T."/>
            <person name="Clem R.J."/>
            <person name="Feyereisen R."/>
            <person name="Grimmelikhuijzen C.J.P."/>
            <person name="Hamodrakas S.J."/>
            <person name="Hansson B.S."/>
            <person name="Huguet E."/>
            <person name="Jermiin L.S."/>
            <person name="Lan Q."/>
            <person name="Lehman H.K."/>
            <person name="Lorenzen M."/>
            <person name="Merzendorfer H."/>
            <person name="Michalopoulos I."/>
            <person name="Morton D.B."/>
            <person name="Muthukrishnan S."/>
            <person name="Oakeshott J.G."/>
            <person name="Palmer W."/>
            <person name="Park Y."/>
            <person name="Passarelli A.L."/>
            <person name="Rozas J."/>
            <person name="Schwartz L.M."/>
            <person name="Smith W."/>
            <person name="Southgate A."/>
            <person name="Vilcinskas A."/>
            <person name="Vogt R."/>
            <person name="Wang P."/>
            <person name="Werren J."/>
            <person name="Yu X.Q."/>
            <person name="Zhou J.J."/>
            <person name="Brown S.J."/>
            <person name="Scherer S.E."/>
            <person name="Richards S."/>
            <person name="Blissard G.W."/>
        </authorList>
    </citation>
    <scope>NUCLEOTIDE SEQUENCE</scope>
</reference>
<dbReference type="InterPro" id="IPR050951">
    <property type="entry name" value="Retrovirus_Pol_polyprotein"/>
</dbReference>
<sequence>MPIPFQIPAASSQMYPALLVEVKKLRVKKLGSGVQTPAEVCAVTPCSRLSVMDYNSGMNFLIDTGANVSVLPVTKKQLKNSRCVDYKLYAANGTEIATYGTKTLILNFNLRRPYRWEFIVANVKQPIIGADFLAHHKILIDLCNRKLIDKVTDLKVLAPVVNSKQPSVNSINENHPYHELLCLFPEITKPVSFRETPSHNVLHYIETTGPPVHARARPLPPDRYKKVKEEFRLMQEMGICRPSKSAWASPLHVVTKKNGELRPCGDYRQLNAITTPDRYPIPRLHDFTFILANKKIFSKLDINRAYHCISVAQQDIEKTAIITPFGLFEFPRMTFGLRNAAQTFQRFMNNTVLQGLDFLFCYLDDIIIASENETEHKEHLRLIFERFNTYGITINLNKCSFGQSRIEFLGHEVSVDGIKPLTEKVEAIINFPKPKSITDLRRFLGMLNFYRPHIPNLASCQYELNKYLVNSKKNDKTLIIWNELSEEAFVQCKTGLQKAVTLTHPLPNVPLALMTDASNTAIGAVLQQKIKGSWQPLGYFSKKLTPTEQKYATYDRELLAIFKAIKYFRKLFEGRPLIVFTDHKPLCHAFSKCGKDDKETPRRTRQLLFISEFTVDIRHINGKDNVVADTLSRVETILCPTVLDYDTLADAQAKDEYLTRLIQSPRSDSNIQCKQFSLPTCNKPIFCEVSKDTVRPYITEDFRKIAFDSVHNLSHPGIRTTRKMVSKHFFWPSMNKDIGQWAKACSQCQKSKVSRHTISDLGKFPNAARFEHVHVDIVGPLPTSPQGYRYVVTIIDRYTRWPEAFPVQDINADTVSKCIYEGWIVRYGCPVRITTDQGRQFESNVFSKLMKFLGIHKIRTTPYHPQSNGIVERWHRSLKAALMARLHNRTTWVDELPTVLFGLRAAVRTDNEVSAAELTFGKTLRLPGEFYDTSTDNDPNDPHSLPKKIRKTISTYRPTRDTLCSRKIFVNSDLQNCKFVFVRDDTVHKSLKPPYDGPFKVLERDSKVYKIQFPNREASISIDRLKPAFVINEQETIVRNNVLPSNSRTEHLPVLQQDTTQKQQHITRSGRVVNTPVRFMD</sequence>
<dbReference type="FunFam" id="3.30.70.270:FF:000020">
    <property type="entry name" value="Transposon Tf2-6 polyprotein-like Protein"/>
    <property type="match status" value="1"/>
</dbReference>
<organism evidence="11 12">
    <name type="scientific">Manduca sexta</name>
    <name type="common">Tobacco hawkmoth</name>
    <name type="synonym">Tobacco hornworm</name>
    <dbReference type="NCBI Taxonomy" id="7130"/>
    <lineage>
        <taxon>Eukaryota</taxon>
        <taxon>Metazoa</taxon>
        <taxon>Ecdysozoa</taxon>
        <taxon>Arthropoda</taxon>
        <taxon>Hexapoda</taxon>
        <taxon>Insecta</taxon>
        <taxon>Pterygota</taxon>
        <taxon>Neoptera</taxon>
        <taxon>Endopterygota</taxon>
        <taxon>Lepidoptera</taxon>
        <taxon>Glossata</taxon>
        <taxon>Ditrysia</taxon>
        <taxon>Bombycoidea</taxon>
        <taxon>Sphingidae</taxon>
        <taxon>Sphinginae</taxon>
        <taxon>Sphingini</taxon>
        <taxon>Manduca</taxon>
    </lineage>
</organism>
<protein>
    <recommendedName>
        <fullName evidence="1">RNA-directed DNA polymerase</fullName>
        <ecNumber evidence="1">2.7.7.49</ecNumber>
    </recommendedName>
</protein>
<feature type="domain" description="Reverse transcriptase" evidence="9">
    <location>
        <begin position="235"/>
        <end position="413"/>
    </location>
</feature>
<dbReference type="EMBL" id="JH668445">
    <property type="protein sequence ID" value="KAG6453519.1"/>
    <property type="molecule type" value="Genomic_DNA"/>
</dbReference>
<feature type="domain" description="Integrase catalytic" evidence="10">
    <location>
        <begin position="761"/>
        <end position="935"/>
    </location>
</feature>
<evidence type="ECO:0000256" key="5">
    <source>
        <dbReference type="ARBA" id="ARBA00022842"/>
    </source>
</evidence>
<dbReference type="InterPro" id="IPR041577">
    <property type="entry name" value="RT_RNaseH_2"/>
</dbReference>
<dbReference type="EC" id="2.7.7.49" evidence="1"/>
<dbReference type="GO" id="GO:0004519">
    <property type="term" value="F:endonuclease activity"/>
    <property type="evidence" value="ECO:0007669"/>
    <property type="project" value="UniProtKB-KW"/>
</dbReference>
<name>A0A921ZAW5_MANSE</name>
<comment type="caution">
    <text evidence="11">The sequence shown here is derived from an EMBL/GenBank/DDBJ whole genome shotgun (WGS) entry which is preliminary data.</text>
</comment>
<proteinExistence type="predicted"/>
<evidence type="ECO:0000256" key="2">
    <source>
        <dbReference type="ARBA" id="ARBA00022722"/>
    </source>
</evidence>
<dbReference type="PROSITE" id="PS50994">
    <property type="entry name" value="INTEGRASE"/>
    <property type="match status" value="1"/>
</dbReference>
<dbReference type="AlphaFoldDB" id="A0A921ZAW5"/>
<keyword evidence="7" id="KW-0511">Multifunctional enzyme</keyword>
<dbReference type="Pfam" id="PF17919">
    <property type="entry name" value="RT_RNaseH_2"/>
    <property type="match status" value="1"/>
</dbReference>
<keyword evidence="5" id="KW-0460">Magnesium</keyword>
<reference evidence="11" key="2">
    <citation type="submission" date="2020-12" db="EMBL/GenBank/DDBJ databases">
        <authorList>
            <person name="Kanost M."/>
        </authorList>
    </citation>
    <scope>NUCLEOTIDE SEQUENCE</scope>
</reference>
<dbReference type="PROSITE" id="PS00141">
    <property type="entry name" value="ASP_PROTEASE"/>
    <property type="match status" value="1"/>
</dbReference>
<dbReference type="CDD" id="cd09274">
    <property type="entry name" value="RNase_HI_RT_Ty3"/>
    <property type="match status" value="1"/>
</dbReference>
<gene>
    <name evidence="11" type="ORF">O3G_MSEX008200</name>
</gene>
<evidence type="ECO:0000256" key="7">
    <source>
        <dbReference type="ARBA" id="ARBA00023268"/>
    </source>
</evidence>
<feature type="domain" description="Peptidase A2" evidence="8">
    <location>
        <begin position="58"/>
        <end position="132"/>
    </location>
</feature>
<evidence type="ECO:0000313" key="11">
    <source>
        <dbReference type="EMBL" id="KAG6453519.1"/>
    </source>
</evidence>
<keyword evidence="4" id="KW-0378">Hydrolase</keyword>
<dbReference type="FunFam" id="2.40.70.10:FF:000130">
    <property type="entry name" value="Retrovirus-related Pol polyprotein from transposon opus-like Protein"/>
    <property type="match status" value="1"/>
</dbReference>
<accession>A0A921ZAW5</accession>
<dbReference type="CDD" id="cd01647">
    <property type="entry name" value="RT_LTR"/>
    <property type="match status" value="1"/>
</dbReference>
<dbReference type="GO" id="GO:0004190">
    <property type="term" value="F:aspartic-type endopeptidase activity"/>
    <property type="evidence" value="ECO:0007669"/>
    <property type="project" value="InterPro"/>
</dbReference>
<dbReference type="Pfam" id="PF00078">
    <property type="entry name" value="RVT_1"/>
    <property type="match status" value="1"/>
</dbReference>
<keyword evidence="2" id="KW-0540">Nuclease</keyword>
<dbReference type="Pfam" id="PF00665">
    <property type="entry name" value="rve"/>
    <property type="match status" value="1"/>
</dbReference>
<dbReference type="Proteomes" id="UP000791440">
    <property type="component" value="Unassembled WGS sequence"/>
</dbReference>
<dbReference type="GO" id="GO:0003964">
    <property type="term" value="F:RNA-directed DNA polymerase activity"/>
    <property type="evidence" value="ECO:0007669"/>
    <property type="project" value="UniProtKB-EC"/>
</dbReference>
<evidence type="ECO:0000259" key="8">
    <source>
        <dbReference type="PROSITE" id="PS50175"/>
    </source>
</evidence>
<evidence type="ECO:0000256" key="1">
    <source>
        <dbReference type="ARBA" id="ARBA00012493"/>
    </source>
</evidence>
<dbReference type="InterPro" id="IPR001969">
    <property type="entry name" value="Aspartic_peptidase_AS"/>
</dbReference>
<dbReference type="PROSITE" id="PS50175">
    <property type="entry name" value="ASP_PROT_RETROV"/>
    <property type="match status" value="1"/>
</dbReference>
<dbReference type="InterPro" id="IPR000477">
    <property type="entry name" value="RT_dom"/>
</dbReference>
<dbReference type="InterPro" id="IPR041588">
    <property type="entry name" value="Integrase_H2C2"/>
</dbReference>
<dbReference type="Pfam" id="PF17921">
    <property type="entry name" value="Integrase_H2C2"/>
    <property type="match status" value="1"/>
</dbReference>
<dbReference type="FunFam" id="3.30.420.10:FF:000032">
    <property type="entry name" value="Retrovirus-related Pol polyprotein from transposon 297-like Protein"/>
    <property type="match status" value="1"/>
</dbReference>
<evidence type="ECO:0000259" key="9">
    <source>
        <dbReference type="PROSITE" id="PS50878"/>
    </source>
</evidence>
<dbReference type="GO" id="GO:0015074">
    <property type="term" value="P:DNA integration"/>
    <property type="evidence" value="ECO:0007669"/>
    <property type="project" value="UniProtKB-KW"/>
</dbReference>
<dbReference type="PANTHER" id="PTHR37984">
    <property type="entry name" value="PROTEIN CBG26694"/>
    <property type="match status" value="1"/>
</dbReference>
<dbReference type="InterPro" id="IPR001584">
    <property type="entry name" value="Integrase_cat-core"/>
</dbReference>
<evidence type="ECO:0000256" key="4">
    <source>
        <dbReference type="ARBA" id="ARBA00022801"/>
    </source>
</evidence>
<dbReference type="InterPro" id="IPR001995">
    <property type="entry name" value="Peptidase_A2_cat"/>
</dbReference>
<keyword evidence="12" id="KW-1185">Reference proteome</keyword>
<dbReference type="PROSITE" id="PS50878">
    <property type="entry name" value="RT_POL"/>
    <property type="match status" value="1"/>
</dbReference>
<evidence type="ECO:0000256" key="3">
    <source>
        <dbReference type="ARBA" id="ARBA00022759"/>
    </source>
</evidence>
<keyword evidence="6" id="KW-0229">DNA integration</keyword>
<keyword evidence="3" id="KW-0255">Endonuclease</keyword>
<dbReference type="PANTHER" id="PTHR37984:SF5">
    <property type="entry name" value="PROTEIN NYNRIN-LIKE"/>
    <property type="match status" value="1"/>
</dbReference>
<evidence type="ECO:0000256" key="6">
    <source>
        <dbReference type="ARBA" id="ARBA00022908"/>
    </source>
</evidence>